<dbReference type="GO" id="GO:0005506">
    <property type="term" value="F:iron ion binding"/>
    <property type="evidence" value="ECO:0007669"/>
    <property type="project" value="InterPro"/>
</dbReference>
<dbReference type="OrthoDB" id="823504at2759"/>
<proteinExistence type="predicted"/>
<dbReference type="PROSITE" id="PS50292">
    <property type="entry name" value="PEROXIDASE_3"/>
    <property type="match status" value="1"/>
</dbReference>
<accession>A0A1L9RWN8</accession>
<dbReference type="Pfam" id="PF03098">
    <property type="entry name" value="An_peroxidase"/>
    <property type="match status" value="2"/>
</dbReference>
<dbReference type="STRING" id="1073089.A0A1L9RWN8"/>
<feature type="region of interest" description="Disordered" evidence="7">
    <location>
        <begin position="1"/>
        <end position="64"/>
    </location>
</feature>
<reference evidence="9" key="1">
    <citation type="journal article" date="2017" name="Genome Biol.">
        <title>Comparative genomics reveals high biological diversity and specific adaptations in the industrially and medically important fungal genus Aspergillus.</title>
        <authorList>
            <person name="de Vries R.P."/>
            <person name="Riley R."/>
            <person name="Wiebenga A."/>
            <person name="Aguilar-Osorio G."/>
            <person name="Amillis S."/>
            <person name="Uchima C.A."/>
            <person name="Anderluh G."/>
            <person name="Asadollahi M."/>
            <person name="Askin M."/>
            <person name="Barry K."/>
            <person name="Battaglia E."/>
            <person name="Bayram O."/>
            <person name="Benocci T."/>
            <person name="Braus-Stromeyer S.A."/>
            <person name="Caldana C."/>
            <person name="Canovas D."/>
            <person name="Cerqueira G.C."/>
            <person name="Chen F."/>
            <person name="Chen W."/>
            <person name="Choi C."/>
            <person name="Clum A."/>
            <person name="Dos Santos R.A."/>
            <person name="Damasio A.R."/>
            <person name="Diallinas G."/>
            <person name="Emri T."/>
            <person name="Fekete E."/>
            <person name="Flipphi M."/>
            <person name="Freyberg S."/>
            <person name="Gallo A."/>
            <person name="Gournas C."/>
            <person name="Habgood R."/>
            <person name="Hainaut M."/>
            <person name="Harispe M.L."/>
            <person name="Henrissat B."/>
            <person name="Hilden K.S."/>
            <person name="Hope R."/>
            <person name="Hossain A."/>
            <person name="Karabika E."/>
            <person name="Karaffa L."/>
            <person name="Karanyi Z."/>
            <person name="Krasevec N."/>
            <person name="Kuo A."/>
            <person name="Kusch H."/>
            <person name="LaButti K."/>
            <person name="Lagendijk E.L."/>
            <person name="Lapidus A."/>
            <person name="Levasseur A."/>
            <person name="Lindquist E."/>
            <person name="Lipzen A."/>
            <person name="Logrieco A.F."/>
            <person name="MacCabe A."/>
            <person name="Maekelae M.R."/>
            <person name="Malavazi I."/>
            <person name="Melin P."/>
            <person name="Meyer V."/>
            <person name="Mielnichuk N."/>
            <person name="Miskei M."/>
            <person name="Molnar A.P."/>
            <person name="Mule G."/>
            <person name="Ngan C.Y."/>
            <person name="Orejas M."/>
            <person name="Orosz E."/>
            <person name="Ouedraogo J.P."/>
            <person name="Overkamp K.M."/>
            <person name="Park H.-S."/>
            <person name="Perrone G."/>
            <person name="Piumi F."/>
            <person name="Punt P.J."/>
            <person name="Ram A.F."/>
            <person name="Ramon A."/>
            <person name="Rauscher S."/>
            <person name="Record E."/>
            <person name="Riano-Pachon D.M."/>
            <person name="Robert V."/>
            <person name="Roehrig J."/>
            <person name="Ruller R."/>
            <person name="Salamov A."/>
            <person name="Salih N.S."/>
            <person name="Samson R.A."/>
            <person name="Sandor E."/>
            <person name="Sanguinetti M."/>
            <person name="Schuetze T."/>
            <person name="Sepcic K."/>
            <person name="Shelest E."/>
            <person name="Sherlock G."/>
            <person name="Sophianopoulou V."/>
            <person name="Squina F.M."/>
            <person name="Sun H."/>
            <person name="Susca A."/>
            <person name="Todd R.B."/>
            <person name="Tsang A."/>
            <person name="Unkles S.E."/>
            <person name="van de Wiele N."/>
            <person name="van Rossen-Uffink D."/>
            <person name="Oliveira J.V."/>
            <person name="Vesth T.C."/>
            <person name="Visser J."/>
            <person name="Yu J.-H."/>
            <person name="Zhou M."/>
            <person name="Andersen M.R."/>
            <person name="Archer D.B."/>
            <person name="Baker S.E."/>
            <person name="Benoit I."/>
            <person name="Brakhage A.A."/>
            <person name="Braus G.H."/>
            <person name="Fischer R."/>
            <person name="Frisvad J.C."/>
            <person name="Goldman G.H."/>
            <person name="Houbraken J."/>
            <person name="Oakley B."/>
            <person name="Pocsi I."/>
            <person name="Scazzocchio C."/>
            <person name="Seiboth B."/>
            <person name="vanKuyk P.A."/>
            <person name="Wortman J."/>
            <person name="Dyer P.S."/>
            <person name="Grigoriev I.V."/>
        </authorList>
    </citation>
    <scope>NUCLEOTIDE SEQUENCE [LARGE SCALE GENOMIC DNA]</scope>
    <source>
        <strain evidence="9">DTO 134E9</strain>
    </source>
</reference>
<comment type="subunit">
    <text evidence="1">Homotetramer.</text>
</comment>
<dbReference type="GO" id="GO:0004601">
    <property type="term" value="F:peroxidase activity"/>
    <property type="evidence" value="ECO:0007669"/>
    <property type="project" value="InterPro"/>
</dbReference>
<dbReference type="InterPro" id="IPR034812">
    <property type="entry name" value="Ppo-like_N"/>
</dbReference>
<feature type="compositionally biased region" description="Basic and acidic residues" evidence="7">
    <location>
        <begin position="12"/>
        <end position="24"/>
    </location>
</feature>
<evidence type="ECO:0000313" key="9">
    <source>
        <dbReference type="Proteomes" id="UP000184383"/>
    </source>
</evidence>
<dbReference type="InterPro" id="IPR001128">
    <property type="entry name" value="Cyt_P450"/>
</dbReference>
<dbReference type="Gene3D" id="1.10.640.10">
    <property type="entry name" value="Haem peroxidase domain superfamily, animal type"/>
    <property type="match status" value="1"/>
</dbReference>
<evidence type="ECO:0000256" key="6">
    <source>
        <dbReference type="PIRSR" id="PIRSR619791-2"/>
    </source>
</evidence>
<feature type="compositionally biased region" description="Basic and acidic residues" evidence="7">
    <location>
        <begin position="54"/>
        <end position="64"/>
    </location>
</feature>
<dbReference type="InterPro" id="IPR037120">
    <property type="entry name" value="Haem_peroxidase_sf_animal"/>
</dbReference>
<dbReference type="PRINTS" id="PR00457">
    <property type="entry name" value="ANPEROXIDASE"/>
</dbReference>
<keyword evidence="2 6" id="KW-0479">Metal-binding</keyword>
<dbReference type="InterPro" id="IPR019791">
    <property type="entry name" value="Haem_peroxidase_animal"/>
</dbReference>
<dbReference type="GeneID" id="63743441"/>
<organism evidence="8 9">
    <name type="scientific">Aspergillus wentii DTO 134E9</name>
    <dbReference type="NCBI Taxonomy" id="1073089"/>
    <lineage>
        <taxon>Eukaryota</taxon>
        <taxon>Fungi</taxon>
        <taxon>Dikarya</taxon>
        <taxon>Ascomycota</taxon>
        <taxon>Pezizomycotina</taxon>
        <taxon>Eurotiomycetes</taxon>
        <taxon>Eurotiomycetidae</taxon>
        <taxon>Eurotiales</taxon>
        <taxon>Aspergillaceae</taxon>
        <taxon>Aspergillus</taxon>
        <taxon>Aspergillus subgen. Cremei</taxon>
    </lineage>
</organism>
<evidence type="ECO:0000313" key="8">
    <source>
        <dbReference type="EMBL" id="OJJ39342.1"/>
    </source>
</evidence>
<sequence>MLRRFSTNFKKNKGDRDQEPKENGAVKQNGAAKQNGTPKQSKRQSKVSPTQRKPVAEEDNSAKRTEVASIFERYAQLLHASRRPLPNQNGDGTYTDHDSSSGLFQDLKTFGFKDASTLKDLVKSKASGELVDDKTMLMERIIQLVSGLPSFSKNRVELTNAFLDELWGSLPHPPLSYMGNEFAYRSADGSNNNPTLPWLGAANTPYCRSIAPLTIQPGGLPDPGLVFDSIYAREEFTPHPNKVSSVFFDWASLIIHDIFQTDHKNPHMSKTSSYLDLSILYGDVREQQDMIRTHKDGKLKPDTFSEARLQALPPACGVMLVMLNRFHNYVVEELATINEGGRFNKPTPRPGLTEEDIEKLWAKYDEDLFQTGRLITCGLYINITLYDYLRTIVNLNRTNSTWCLDPRAQMEKQGATPSGLGNQCSVEFNLAYRWHSAISANDEKWTEDIFHQLLGKPASELSMQDLLMGLAGYEKNLSPDPAKRTFAQLERQEDGTFKDDDLVNLLCNAVEDVASSFGARNVPKALRCVEILGISEARRWNVGSLNEFRKFFGLKPHETFLEINSDPDVAEALSNLYEHPDFVELYPGIVAEDSKEPMVPGVGIAPTYTVSRAVLSDAVALVRGDRHYTVDYTPKNLTNWGYSEVRYDLNVNQGCVFYKLAQRAFPNHFKADSIYAHYPMTIPSENQKIMKDLGRESDYSYDRPTYTPPKVNLASHQNAKLVAEHQKSFRPVDVEASLFGKIGNAQTEDSAKSVDQEQWNKTVKEYFEDITLQLLQEKSGKLAGIKQVDITRDVGNLAHAHFASKVFNLPLKTKENPRGVFTEHEMFMIMATIYIHIFFDNEPSRSFPVRHATNAVAQQLAQIIETNVKSGNSSGLLSGIFGGGKDNRNALQEYGVHLIRNLQESGLSASEIAWSQVMPTAGALVPSQAQFTEIIDFYLSESGKQHLSEIKRLAKEESKESDEKLIRYCLEAIRINSAFGSYRQAETEQTLVEDGREIHIKPGDRVFVSFAKANHDPEIFPNPDEVKLDRPLDSYIYFNQGAEACLGKEGSLIALASMLRVVARLENLRRAPGPQGQLKKIPRVDGHTVYLREDYSSFFPFPTTLKIHYDGELPAPKRRTTSS</sequence>
<dbReference type="Pfam" id="PF00067">
    <property type="entry name" value="p450"/>
    <property type="match status" value="1"/>
</dbReference>
<dbReference type="Gene3D" id="1.10.630.10">
    <property type="entry name" value="Cytochrome P450"/>
    <property type="match status" value="1"/>
</dbReference>
<dbReference type="VEuPathDB" id="FungiDB:ASPWEDRAFT_103777"/>
<keyword evidence="4" id="KW-0560">Oxidoreductase</keyword>
<dbReference type="GO" id="GO:0020037">
    <property type="term" value="F:heme binding"/>
    <property type="evidence" value="ECO:0007669"/>
    <property type="project" value="InterPro"/>
</dbReference>
<gene>
    <name evidence="8" type="ORF">ASPWEDRAFT_103777</name>
</gene>
<dbReference type="Proteomes" id="UP000184383">
    <property type="component" value="Unassembled WGS sequence"/>
</dbReference>
<dbReference type="AlphaFoldDB" id="A0A1L9RWN8"/>
<name>A0A1L9RWN8_ASPWE</name>
<dbReference type="SUPFAM" id="SSF48113">
    <property type="entry name" value="Heme-dependent peroxidases"/>
    <property type="match status" value="1"/>
</dbReference>
<evidence type="ECO:0000256" key="4">
    <source>
        <dbReference type="ARBA" id="ARBA00023002"/>
    </source>
</evidence>
<evidence type="ECO:0000256" key="3">
    <source>
        <dbReference type="ARBA" id="ARBA00022964"/>
    </source>
</evidence>
<dbReference type="SUPFAM" id="SSF48264">
    <property type="entry name" value="Cytochrome P450"/>
    <property type="match status" value="1"/>
</dbReference>
<dbReference type="InterPro" id="IPR036396">
    <property type="entry name" value="Cyt_P450_sf"/>
</dbReference>
<evidence type="ECO:0000256" key="1">
    <source>
        <dbReference type="ARBA" id="ARBA00011881"/>
    </source>
</evidence>
<dbReference type="EMBL" id="KV878210">
    <property type="protein sequence ID" value="OJJ39342.1"/>
    <property type="molecule type" value="Genomic_DNA"/>
</dbReference>
<dbReference type="GO" id="GO:0006979">
    <property type="term" value="P:response to oxidative stress"/>
    <property type="evidence" value="ECO:0007669"/>
    <property type="project" value="InterPro"/>
</dbReference>
<keyword evidence="9" id="KW-1185">Reference proteome</keyword>
<dbReference type="GO" id="GO:0051213">
    <property type="term" value="F:dioxygenase activity"/>
    <property type="evidence" value="ECO:0007669"/>
    <property type="project" value="UniProtKB-KW"/>
</dbReference>
<evidence type="ECO:0000256" key="7">
    <source>
        <dbReference type="SAM" id="MobiDB-lite"/>
    </source>
</evidence>
<dbReference type="InterPro" id="IPR050783">
    <property type="entry name" value="Oxylipin_biosynth_metab"/>
</dbReference>
<dbReference type="RefSeq" id="XP_040693018.1">
    <property type="nucleotide sequence ID" value="XM_040827593.1"/>
</dbReference>
<dbReference type="PANTHER" id="PTHR11903:SF13">
    <property type="entry name" value="LINOLEATE 10R-LIPOXYGENASE"/>
    <property type="match status" value="1"/>
</dbReference>
<dbReference type="CDD" id="cd09817">
    <property type="entry name" value="linoleate_diol_synthase_like"/>
    <property type="match status" value="1"/>
</dbReference>
<evidence type="ECO:0000256" key="2">
    <source>
        <dbReference type="ARBA" id="ARBA00022723"/>
    </source>
</evidence>
<evidence type="ECO:0000256" key="5">
    <source>
        <dbReference type="ARBA" id="ARBA00023004"/>
    </source>
</evidence>
<keyword evidence="6" id="KW-0349">Heme</keyword>
<dbReference type="GO" id="GO:0016705">
    <property type="term" value="F:oxidoreductase activity, acting on paired donors, with incorporation or reduction of molecular oxygen"/>
    <property type="evidence" value="ECO:0007669"/>
    <property type="project" value="InterPro"/>
</dbReference>
<evidence type="ECO:0008006" key="10">
    <source>
        <dbReference type="Google" id="ProtNLM"/>
    </source>
</evidence>
<dbReference type="FunFam" id="1.10.640.10:FF:000005">
    <property type="entry name" value="Fatty acid oxygenase"/>
    <property type="match status" value="1"/>
</dbReference>
<protein>
    <recommendedName>
        <fullName evidence="10">Linoleate 8R-lipoxygenase</fullName>
    </recommendedName>
</protein>
<feature type="binding site" description="axial binding residue" evidence="6">
    <location>
        <position position="435"/>
    </location>
    <ligand>
        <name>heme b</name>
        <dbReference type="ChEBI" id="CHEBI:60344"/>
    </ligand>
    <ligandPart>
        <name>Fe</name>
        <dbReference type="ChEBI" id="CHEBI:18248"/>
    </ligandPart>
</feature>
<dbReference type="InterPro" id="IPR010255">
    <property type="entry name" value="Haem_peroxidase_sf"/>
</dbReference>
<keyword evidence="3" id="KW-0223">Dioxygenase</keyword>
<dbReference type="CDD" id="cd20612">
    <property type="entry name" value="CYP_LDS-like_C"/>
    <property type="match status" value="1"/>
</dbReference>
<keyword evidence="5 6" id="KW-0408">Iron</keyword>
<dbReference type="GO" id="GO:0006631">
    <property type="term" value="P:fatty acid metabolic process"/>
    <property type="evidence" value="ECO:0007669"/>
    <property type="project" value="UniProtKB-ARBA"/>
</dbReference>
<dbReference type="GO" id="GO:0004497">
    <property type="term" value="F:monooxygenase activity"/>
    <property type="evidence" value="ECO:0007669"/>
    <property type="project" value="InterPro"/>
</dbReference>
<dbReference type="PANTHER" id="PTHR11903">
    <property type="entry name" value="PROSTAGLANDIN G/H SYNTHASE"/>
    <property type="match status" value="1"/>
</dbReference>